<evidence type="ECO:0000256" key="1">
    <source>
        <dbReference type="ARBA" id="ARBA00000013"/>
    </source>
</evidence>
<dbReference type="Gene3D" id="3.40.50.10260">
    <property type="entry name" value="YjeF N-terminal domain"/>
    <property type="match status" value="1"/>
</dbReference>
<dbReference type="InterPro" id="IPR004443">
    <property type="entry name" value="YjeF_N_dom"/>
</dbReference>
<organism evidence="12 13">
    <name type="scientific">Phakopsora pachyrhizi</name>
    <name type="common">Asian soybean rust disease fungus</name>
    <dbReference type="NCBI Taxonomy" id="170000"/>
    <lineage>
        <taxon>Eukaryota</taxon>
        <taxon>Fungi</taxon>
        <taxon>Dikarya</taxon>
        <taxon>Basidiomycota</taxon>
        <taxon>Pucciniomycotina</taxon>
        <taxon>Pucciniomycetes</taxon>
        <taxon>Pucciniales</taxon>
        <taxon>Phakopsoraceae</taxon>
        <taxon>Phakopsora</taxon>
    </lineage>
</organism>
<feature type="binding site" evidence="10">
    <location>
        <position position="135"/>
    </location>
    <ligand>
        <name>K(+)</name>
        <dbReference type="ChEBI" id="CHEBI:29103"/>
    </ligand>
</feature>
<reference evidence="12" key="1">
    <citation type="submission" date="2022-06" db="EMBL/GenBank/DDBJ databases">
        <authorList>
            <consortium name="SYNGENTA / RWTH Aachen University"/>
        </authorList>
    </citation>
    <scope>NUCLEOTIDE SEQUENCE</scope>
</reference>
<comment type="caution">
    <text evidence="10">Lacks conserved residue(s) required for the propagation of feature annotation.</text>
</comment>
<dbReference type="EMBL" id="CALTRL010006138">
    <property type="protein sequence ID" value="CAH7689834.1"/>
    <property type="molecule type" value="Genomic_DNA"/>
</dbReference>
<feature type="binding site" evidence="10">
    <location>
        <position position="168"/>
    </location>
    <ligand>
        <name>(6S)-NADPHX</name>
        <dbReference type="ChEBI" id="CHEBI:64076"/>
    </ligand>
</feature>
<comment type="similarity">
    <text evidence="10">Belongs to the NnrE/AIBP family.</text>
</comment>
<keyword evidence="4 10" id="KW-0479">Metal-binding</keyword>
<feature type="binding site" evidence="10">
    <location>
        <position position="67"/>
    </location>
    <ligand>
        <name>K(+)</name>
        <dbReference type="ChEBI" id="CHEBI:29103"/>
    </ligand>
</feature>
<evidence type="ECO:0000313" key="12">
    <source>
        <dbReference type="EMBL" id="CAH7689834.1"/>
    </source>
</evidence>
<dbReference type="PROSITE" id="PS51385">
    <property type="entry name" value="YJEF_N"/>
    <property type="match status" value="1"/>
</dbReference>
<evidence type="ECO:0000256" key="2">
    <source>
        <dbReference type="ARBA" id="ARBA00000909"/>
    </source>
</evidence>
<dbReference type="Pfam" id="PF03853">
    <property type="entry name" value="YjeF_N"/>
    <property type="match status" value="1"/>
</dbReference>
<evidence type="ECO:0000256" key="9">
    <source>
        <dbReference type="ARBA" id="ARBA00023235"/>
    </source>
</evidence>
<keyword evidence="8 10" id="KW-0520">NAD</keyword>
<evidence type="ECO:0000256" key="4">
    <source>
        <dbReference type="ARBA" id="ARBA00022723"/>
    </source>
</evidence>
<proteinExistence type="inferred from homology"/>
<keyword evidence="10" id="KW-0963">Cytoplasm</keyword>
<feature type="binding site" evidence="10">
    <location>
        <begin position="139"/>
        <end position="145"/>
    </location>
    <ligand>
        <name>(6S)-NADPHX</name>
        <dbReference type="ChEBI" id="CHEBI:64076"/>
    </ligand>
</feature>
<comment type="subcellular location">
    <subcellularLocation>
        <location evidence="10">Cytoplasm</location>
    </subcellularLocation>
    <subcellularLocation>
        <location evidence="10">Mitochondrion</location>
    </subcellularLocation>
</comment>
<name>A0AAV0BTR6_PHAPC</name>
<dbReference type="SUPFAM" id="SSF64153">
    <property type="entry name" value="YjeF N-terminal domain-like"/>
    <property type="match status" value="1"/>
</dbReference>
<dbReference type="InterPro" id="IPR036652">
    <property type="entry name" value="YjeF_N_dom_sf"/>
</dbReference>
<dbReference type="GO" id="GO:0052856">
    <property type="term" value="F:NAD(P)HX epimerase activity"/>
    <property type="evidence" value="ECO:0007669"/>
    <property type="project" value="UniProtKB-UniRule"/>
</dbReference>
<dbReference type="HAMAP" id="MF_01966">
    <property type="entry name" value="NADHX_epimerase"/>
    <property type="match status" value="1"/>
</dbReference>
<dbReference type="EC" id="5.1.99.6" evidence="3 10"/>
<dbReference type="Proteomes" id="UP001153365">
    <property type="component" value="Unassembled WGS sequence"/>
</dbReference>
<dbReference type="NCBIfam" id="TIGR00197">
    <property type="entry name" value="yjeF_nterm"/>
    <property type="match status" value="1"/>
</dbReference>
<dbReference type="PANTHER" id="PTHR13232:SF10">
    <property type="entry name" value="NAD(P)H-HYDRATE EPIMERASE"/>
    <property type="match status" value="1"/>
</dbReference>
<evidence type="ECO:0000313" key="13">
    <source>
        <dbReference type="Proteomes" id="UP001153365"/>
    </source>
</evidence>
<dbReference type="PANTHER" id="PTHR13232">
    <property type="entry name" value="NAD(P)H-HYDRATE EPIMERASE"/>
    <property type="match status" value="1"/>
</dbReference>
<accession>A0AAV0BTR6</accession>
<comment type="function">
    <text evidence="10">Catalyzes the epimerization of the S- and R-forms of NAD(P)HX, a damaged form of NAD(P)H that is a result of enzymatic or heat-dependent hydration. This is a prerequisite for the S-specific NAD(P)H-hydrate dehydratase to allow the repair of both epimers of NAD(P)HX.</text>
</comment>
<dbReference type="GO" id="GO:0005739">
    <property type="term" value="C:mitochondrion"/>
    <property type="evidence" value="ECO:0007669"/>
    <property type="project" value="UniProtKB-SubCell"/>
</dbReference>
<keyword evidence="6" id="KW-0521">NADP</keyword>
<dbReference type="InterPro" id="IPR032976">
    <property type="entry name" value="YJEFN_prot_NAXE-like"/>
</dbReference>
<keyword evidence="9 10" id="KW-0413">Isomerase</keyword>
<dbReference type="GO" id="GO:0046872">
    <property type="term" value="F:metal ion binding"/>
    <property type="evidence" value="ECO:0007669"/>
    <property type="project" value="UniProtKB-KW"/>
</dbReference>
<sequence>MSLNEPISYLNQSVSKQIDIDLMGSEFNFNIHQLMELAGLSCAQVINRVYEPSRFLKVLICCGPGNQGGDGLVAARHLWHFGHSPTVYYPKQTEKDLYKNLLKQCENLRIPIVSGFDEPGDGFKELVEASDVIVDSIFGFSFRPPIRVPFESTIRYLKETKRPIVSIDIPSGWDIENGKDLIGDEGLIIQPDVLVSLTLPKLGSKDFKGRHFLGGRFLPPGIVEKYQLKVPNYPGSDQIVEITDL</sequence>
<protein>
    <recommendedName>
        <fullName evidence="3 10">NAD(P)H-hydrate epimerase</fullName>
        <ecNumber evidence="3 10">5.1.99.6</ecNumber>
    </recommendedName>
    <alternativeName>
        <fullName evidence="10">NAD(P)HX epimerase</fullName>
    </alternativeName>
</protein>
<comment type="catalytic activity">
    <reaction evidence="2 10">
        <text>(6R)-NADPHX = (6S)-NADPHX</text>
        <dbReference type="Rhea" id="RHEA:32227"/>
        <dbReference type="ChEBI" id="CHEBI:64076"/>
        <dbReference type="ChEBI" id="CHEBI:64077"/>
        <dbReference type="EC" id="5.1.99.6"/>
    </reaction>
</comment>
<comment type="catalytic activity">
    <reaction evidence="1 10">
        <text>(6R)-NADHX = (6S)-NADHX</text>
        <dbReference type="Rhea" id="RHEA:32215"/>
        <dbReference type="ChEBI" id="CHEBI:64074"/>
        <dbReference type="ChEBI" id="CHEBI:64075"/>
        <dbReference type="EC" id="5.1.99.6"/>
    </reaction>
</comment>
<keyword evidence="10" id="KW-0496">Mitochondrion</keyword>
<gene>
    <name evidence="12" type="ORF">PPACK8108_LOCUS24980</name>
</gene>
<evidence type="ECO:0000256" key="8">
    <source>
        <dbReference type="ARBA" id="ARBA00023027"/>
    </source>
</evidence>
<evidence type="ECO:0000256" key="5">
    <source>
        <dbReference type="ARBA" id="ARBA00022741"/>
    </source>
</evidence>
<dbReference type="GO" id="GO:0000166">
    <property type="term" value="F:nucleotide binding"/>
    <property type="evidence" value="ECO:0007669"/>
    <property type="project" value="UniProtKB-KW"/>
</dbReference>
<evidence type="ECO:0000256" key="6">
    <source>
        <dbReference type="ARBA" id="ARBA00022857"/>
    </source>
</evidence>
<feature type="binding site" evidence="10">
    <location>
        <begin position="66"/>
        <end position="70"/>
    </location>
    <ligand>
        <name>(6S)-NADPHX</name>
        <dbReference type="ChEBI" id="CHEBI:64076"/>
    </ligand>
</feature>
<dbReference type="FunFam" id="3.40.50.10260:FF:000005">
    <property type="entry name" value="NAD(P)H-hydrate epimerase"/>
    <property type="match status" value="1"/>
</dbReference>
<feature type="domain" description="YjeF N-terminal" evidence="11">
    <location>
        <begin position="15"/>
        <end position="230"/>
    </location>
</feature>
<keyword evidence="5 10" id="KW-0547">Nucleotide-binding</keyword>
<evidence type="ECO:0000256" key="3">
    <source>
        <dbReference type="ARBA" id="ARBA00012228"/>
    </source>
</evidence>
<evidence type="ECO:0000256" key="7">
    <source>
        <dbReference type="ARBA" id="ARBA00022958"/>
    </source>
</evidence>
<dbReference type="AlphaFoldDB" id="A0AAV0BTR6"/>
<comment type="cofactor">
    <cofactor evidence="10">
        <name>K(+)</name>
        <dbReference type="ChEBI" id="CHEBI:29103"/>
    </cofactor>
    <text evidence="10">Binds 1 potassium ion per subunit.</text>
</comment>
<evidence type="ECO:0000256" key="10">
    <source>
        <dbReference type="HAMAP-Rule" id="MF_03159"/>
    </source>
</evidence>
<comment type="caution">
    <text evidence="12">The sequence shown here is derived from an EMBL/GenBank/DDBJ whole genome shotgun (WGS) entry which is preliminary data.</text>
</comment>
<evidence type="ECO:0000259" key="11">
    <source>
        <dbReference type="PROSITE" id="PS51385"/>
    </source>
</evidence>
<feature type="binding site" evidence="10">
    <location>
        <position position="171"/>
    </location>
    <ligand>
        <name>K(+)</name>
        <dbReference type="ChEBI" id="CHEBI:29103"/>
    </ligand>
</feature>
<keyword evidence="13" id="KW-1185">Reference proteome</keyword>
<keyword evidence="7 10" id="KW-0630">Potassium</keyword>